<proteinExistence type="predicted"/>
<evidence type="ECO:0000259" key="8">
    <source>
        <dbReference type="PROSITE" id="PS51459"/>
    </source>
</evidence>
<dbReference type="Pfam" id="PF02661">
    <property type="entry name" value="Fic"/>
    <property type="match status" value="1"/>
</dbReference>
<dbReference type="GO" id="GO:0005524">
    <property type="term" value="F:ATP binding"/>
    <property type="evidence" value="ECO:0007669"/>
    <property type="project" value="UniProtKB-KW"/>
</dbReference>
<dbReference type="InterPro" id="IPR003812">
    <property type="entry name" value="Fido"/>
</dbReference>
<dbReference type="Gene3D" id="1.10.3290.10">
    <property type="entry name" value="Fido-like domain"/>
    <property type="match status" value="1"/>
</dbReference>
<dbReference type="EC" id="2.7.7.108" evidence="5"/>
<keyword evidence="9" id="KW-0614">Plasmid</keyword>
<name>A0A1X9YZ46_9BACT</name>
<keyword evidence="1" id="KW-0808">Transferase</keyword>
<keyword evidence="2" id="KW-0548">Nucleotidyltransferase</keyword>
<evidence type="ECO:0000256" key="4">
    <source>
        <dbReference type="ARBA" id="ARBA00022840"/>
    </source>
</evidence>
<reference evidence="10" key="1">
    <citation type="submission" date="2017-05" db="EMBL/GenBank/DDBJ databases">
        <authorList>
            <person name="Ray J."/>
            <person name="Price M."/>
            <person name="Deutschbauer A."/>
        </authorList>
    </citation>
    <scope>NUCLEOTIDE SEQUENCE [LARGE SCALE GENOMIC DNA]</scope>
    <source>
        <strain evidence="10">DSM 19842</strain>
        <plasmid evidence="10">unnamed</plasmid>
    </source>
</reference>
<dbReference type="Proteomes" id="UP000266292">
    <property type="component" value="Plasmid unnamed"/>
</dbReference>
<organism evidence="9 10">
    <name type="scientific">Pontibacter actiniarum</name>
    <dbReference type="NCBI Taxonomy" id="323450"/>
    <lineage>
        <taxon>Bacteria</taxon>
        <taxon>Pseudomonadati</taxon>
        <taxon>Bacteroidota</taxon>
        <taxon>Cytophagia</taxon>
        <taxon>Cytophagales</taxon>
        <taxon>Hymenobacteraceae</taxon>
        <taxon>Pontibacter</taxon>
    </lineage>
</organism>
<keyword evidence="3" id="KW-0547">Nucleotide-binding</keyword>
<dbReference type="PANTHER" id="PTHR39560">
    <property type="entry name" value="PROTEIN ADENYLYLTRANSFERASE FIC-RELATED"/>
    <property type="match status" value="1"/>
</dbReference>
<geneLocation type="plasmid" evidence="9 10">
    <name>unnamed</name>
</geneLocation>
<dbReference type="OrthoDB" id="9813719at2"/>
<protein>
    <recommendedName>
        <fullName evidence="5">protein adenylyltransferase</fullName>
        <ecNumber evidence="5">2.7.7.108</ecNumber>
    </recommendedName>
</protein>
<dbReference type="GO" id="GO:0070733">
    <property type="term" value="F:AMPylase activity"/>
    <property type="evidence" value="ECO:0007669"/>
    <property type="project" value="UniProtKB-EC"/>
</dbReference>
<sequence length="207" mass="23844">MNDRYCYPGTSVLINHFDIRDAAKLSKLELTHWRHNVLALPDKLPSQLKFDLTLWQLIHKETFGSVYPWAGELRSVMISKDNAVHAAPRMIEPYANHLLQELKAAGYLKGLAREQFLLKGSYFFEELNAIHPFREGNTRTLKVFFSLLSRQAGYEIDWLKVSAQQYQQAEQASFAAGNKGPSPFYPLFKEVLQPVELSNKQSIRFKL</sequence>
<evidence type="ECO:0000313" key="9">
    <source>
        <dbReference type="EMBL" id="ARS38014.1"/>
    </source>
</evidence>
<evidence type="ECO:0000256" key="6">
    <source>
        <dbReference type="ARBA" id="ARBA00047939"/>
    </source>
</evidence>
<evidence type="ECO:0000313" key="10">
    <source>
        <dbReference type="Proteomes" id="UP000266292"/>
    </source>
</evidence>
<keyword evidence="10" id="KW-1185">Reference proteome</keyword>
<dbReference type="KEGG" id="pact:CA264_20900"/>
<keyword evidence="4" id="KW-0067">ATP-binding</keyword>
<dbReference type="RefSeq" id="WP_025603949.1">
    <property type="nucleotide sequence ID" value="NZ_CP021236.1"/>
</dbReference>
<dbReference type="PANTHER" id="PTHR39560:SF1">
    <property type="entry name" value="PROTEIN ADENYLYLTRANSFERASE FIC-RELATED"/>
    <property type="match status" value="1"/>
</dbReference>
<dbReference type="InterPro" id="IPR036597">
    <property type="entry name" value="Fido-like_dom_sf"/>
</dbReference>
<dbReference type="STRING" id="709015.GCA_000472485_00184"/>
<evidence type="ECO:0000256" key="5">
    <source>
        <dbReference type="ARBA" id="ARBA00034531"/>
    </source>
</evidence>
<evidence type="ECO:0000256" key="3">
    <source>
        <dbReference type="ARBA" id="ARBA00022741"/>
    </source>
</evidence>
<comment type="catalytic activity">
    <reaction evidence="7">
        <text>L-tyrosyl-[protein] + ATP = O-(5'-adenylyl)-L-tyrosyl-[protein] + diphosphate</text>
        <dbReference type="Rhea" id="RHEA:54288"/>
        <dbReference type="Rhea" id="RHEA-COMP:10136"/>
        <dbReference type="Rhea" id="RHEA-COMP:13846"/>
        <dbReference type="ChEBI" id="CHEBI:30616"/>
        <dbReference type="ChEBI" id="CHEBI:33019"/>
        <dbReference type="ChEBI" id="CHEBI:46858"/>
        <dbReference type="ChEBI" id="CHEBI:83624"/>
        <dbReference type="EC" id="2.7.7.108"/>
    </reaction>
</comment>
<dbReference type="GO" id="GO:0051302">
    <property type="term" value="P:regulation of cell division"/>
    <property type="evidence" value="ECO:0007669"/>
    <property type="project" value="TreeGrafter"/>
</dbReference>
<evidence type="ECO:0000256" key="7">
    <source>
        <dbReference type="ARBA" id="ARBA00048696"/>
    </source>
</evidence>
<accession>A0A1X9YZ46</accession>
<dbReference type="EMBL" id="CP021236">
    <property type="protein sequence ID" value="ARS38014.1"/>
    <property type="molecule type" value="Genomic_DNA"/>
</dbReference>
<dbReference type="AlphaFoldDB" id="A0A1X9YZ46"/>
<feature type="domain" description="Fido" evidence="8">
    <location>
        <begin position="50"/>
        <end position="190"/>
    </location>
</feature>
<gene>
    <name evidence="9" type="ORF">CA264_20900</name>
</gene>
<comment type="catalytic activity">
    <reaction evidence="6">
        <text>L-threonyl-[protein] + ATP = 3-O-(5'-adenylyl)-L-threonyl-[protein] + diphosphate</text>
        <dbReference type="Rhea" id="RHEA:54292"/>
        <dbReference type="Rhea" id="RHEA-COMP:11060"/>
        <dbReference type="Rhea" id="RHEA-COMP:13847"/>
        <dbReference type="ChEBI" id="CHEBI:30013"/>
        <dbReference type="ChEBI" id="CHEBI:30616"/>
        <dbReference type="ChEBI" id="CHEBI:33019"/>
        <dbReference type="ChEBI" id="CHEBI:138113"/>
        <dbReference type="EC" id="2.7.7.108"/>
    </reaction>
</comment>
<dbReference type="PROSITE" id="PS51459">
    <property type="entry name" value="FIDO"/>
    <property type="match status" value="1"/>
</dbReference>
<evidence type="ECO:0000256" key="1">
    <source>
        <dbReference type="ARBA" id="ARBA00022679"/>
    </source>
</evidence>
<dbReference type="SUPFAM" id="SSF140931">
    <property type="entry name" value="Fic-like"/>
    <property type="match status" value="1"/>
</dbReference>
<evidence type="ECO:0000256" key="2">
    <source>
        <dbReference type="ARBA" id="ARBA00022695"/>
    </source>
</evidence>